<evidence type="ECO:0000256" key="2">
    <source>
        <dbReference type="SAM" id="Phobius"/>
    </source>
</evidence>
<dbReference type="RefSeq" id="WP_344936994.1">
    <property type="nucleotide sequence ID" value="NZ_BAAAZR010000002.1"/>
</dbReference>
<proteinExistence type="predicted"/>
<reference evidence="4" key="1">
    <citation type="journal article" date="2019" name="Int. J. Syst. Evol. Microbiol.">
        <title>The Global Catalogue of Microorganisms (GCM) 10K type strain sequencing project: providing services to taxonomists for standard genome sequencing and annotation.</title>
        <authorList>
            <consortium name="The Broad Institute Genomics Platform"/>
            <consortium name="The Broad Institute Genome Sequencing Center for Infectious Disease"/>
            <person name="Wu L."/>
            <person name="Ma J."/>
        </authorList>
    </citation>
    <scope>NUCLEOTIDE SEQUENCE [LARGE SCALE GENOMIC DNA]</scope>
    <source>
        <strain evidence="4">JCM 16908</strain>
    </source>
</reference>
<comment type="caution">
    <text evidence="3">The sequence shown here is derived from an EMBL/GenBank/DDBJ whole genome shotgun (WGS) entry which is preliminary data.</text>
</comment>
<feature type="region of interest" description="Disordered" evidence="1">
    <location>
        <begin position="52"/>
        <end position="75"/>
    </location>
</feature>
<keyword evidence="2" id="KW-0472">Membrane</keyword>
<evidence type="ECO:0008006" key="5">
    <source>
        <dbReference type="Google" id="ProtNLM"/>
    </source>
</evidence>
<feature type="transmembrane region" description="Helical" evidence="2">
    <location>
        <begin position="25"/>
        <end position="48"/>
    </location>
</feature>
<evidence type="ECO:0000313" key="4">
    <source>
        <dbReference type="Proteomes" id="UP001500888"/>
    </source>
</evidence>
<dbReference type="EMBL" id="BAAAZR010000002">
    <property type="protein sequence ID" value="GAA3800279.1"/>
    <property type="molecule type" value="Genomic_DNA"/>
</dbReference>
<protein>
    <recommendedName>
        <fullName evidence="5">DUF732 domain-containing protein</fullName>
    </recommendedName>
</protein>
<organism evidence="3 4">
    <name type="scientific">Sphaerisporangium flaviroseum</name>
    <dbReference type="NCBI Taxonomy" id="509199"/>
    <lineage>
        <taxon>Bacteria</taxon>
        <taxon>Bacillati</taxon>
        <taxon>Actinomycetota</taxon>
        <taxon>Actinomycetes</taxon>
        <taxon>Streptosporangiales</taxon>
        <taxon>Streptosporangiaceae</taxon>
        <taxon>Sphaerisporangium</taxon>
    </lineage>
</organism>
<evidence type="ECO:0000313" key="3">
    <source>
        <dbReference type="EMBL" id="GAA3800279.1"/>
    </source>
</evidence>
<keyword evidence="4" id="KW-1185">Reference proteome</keyword>
<keyword evidence="2" id="KW-0812">Transmembrane</keyword>
<dbReference type="Proteomes" id="UP001500888">
    <property type="component" value="Unassembled WGS sequence"/>
</dbReference>
<evidence type="ECO:0000256" key="1">
    <source>
        <dbReference type="SAM" id="MobiDB-lite"/>
    </source>
</evidence>
<keyword evidence="2" id="KW-1133">Transmembrane helix</keyword>
<gene>
    <name evidence="3" type="ORF">GCM10022226_19800</name>
</gene>
<name>A0ABP7HNF9_9ACTN</name>
<accession>A0ABP7HNF9</accession>
<sequence length="161" mass="17324">MRTEARREWHGDREPPPGAAVSRRFAAGLAALGTAVAAVVFLAVTLALKPAAPSPAPEGSPPSTTEPAKVTQVTEPVRHERRAYLAALRKINPLFVRGYGDEAVRRGVAVCRDIARGRSREVVYANTGKRFTTGAFVIGVEQIPLIVTAANKFICPRLSLR</sequence>